<dbReference type="Gene3D" id="3.10.110.10">
    <property type="entry name" value="Ubiquitin Conjugating Enzyme"/>
    <property type="match status" value="1"/>
</dbReference>
<dbReference type="SUPFAM" id="SSF54495">
    <property type="entry name" value="UBC-like"/>
    <property type="match status" value="1"/>
</dbReference>
<evidence type="ECO:0000256" key="1">
    <source>
        <dbReference type="ARBA" id="ARBA00022679"/>
    </source>
</evidence>
<reference evidence="5 6" key="1">
    <citation type="journal article" date="2022" name="bioRxiv">
        <title>Genomics of Preaxostyla Flagellates Illuminates Evolutionary Transitions and the Path Towards Mitochondrial Loss.</title>
        <authorList>
            <person name="Novak L.V.F."/>
            <person name="Treitli S.C."/>
            <person name="Pyrih J."/>
            <person name="Halakuc P."/>
            <person name="Pipaliya S.V."/>
            <person name="Vacek V."/>
            <person name="Brzon O."/>
            <person name="Soukal P."/>
            <person name="Eme L."/>
            <person name="Dacks J.B."/>
            <person name="Karnkowska A."/>
            <person name="Elias M."/>
            <person name="Hampl V."/>
        </authorList>
    </citation>
    <scope>NUCLEOTIDE SEQUENCE [LARGE SCALE GENOMIC DNA]</scope>
    <source>
        <strain evidence="5">NAU3</strain>
        <tissue evidence="5">Gut</tissue>
    </source>
</reference>
<dbReference type="PROSITE" id="PS50127">
    <property type="entry name" value="UBC_2"/>
    <property type="match status" value="1"/>
</dbReference>
<feature type="compositionally biased region" description="Polar residues" evidence="3">
    <location>
        <begin position="245"/>
        <end position="254"/>
    </location>
</feature>
<dbReference type="Proteomes" id="UP001281761">
    <property type="component" value="Unassembled WGS sequence"/>
</dbReference>
<dbReference type="EMBL" id="JARBJD010000031">
    <property type="protein sequence ID" value="KAK2959204.1"/>
    <property type="molecule type" value="Genomic_DNA"/>
</dbReference>
<dbReference type="EC" id="2.3.2.23" evidence="5"/>
<dbReference type="InterPro" id="IPR000608">
    <property type="entry name" value="UBC"/>
</dbReference>
<dbReference type="CDD" id="cd23810">
    <property type="entry name" value="UBCc_BIRC6"/>
    <property type="match status" value="1"/>
</dbReference>
<dbReference type="SMART" id="SM00212">
    <property type="entry name" value="UBCc"/>
    <property type="match status" value="1"/>
</dbReference>
<feature type="domain" description="UBC core" evidence="4">
    <location>
        <begin position="306"/>
        <end position="473"/>
    </location>
</feature>
<evidence type="ECO:0000313" key="5">
    <source>
        <dbReference type="EMBL" id="KAK2959204.1"/>
    </source>
</evidence>
<dbReference type="Pfam" id="PF00179">
    <property type="entry name" value="UQ_con"/>
    <property type="match status" value="1"/>
</dbReference>
<keyword evidence="2" id="KW-0833">Ubl conjugation pathway</keyword>
<proteinExistence type="predicted"/>
<dbReference type="GO" id="GO:0061631">
    <property type="term" value="F:ubiquitin conjugating enzyme activity"/>
    <property type="evidence" value="ECO:0007669"/>
    <property type="project" value="UniProtKB-EC"/>
</dbReference>
<gene>
    <name evidence="5" type="ORF">BLNAU_5762</name>
</gene>
<keyword evidence="6" id="KW-1185">Reference proteome</keyword>
<evidence type="ECO:0000256" key="3">
    <source>
        <dbReference type="SAM" id="MobiDB-lite"/>
    </source>
</evidence>
<keyword evidence="5" id="KW-0012">Acyltransferase</keyword>
<accession>A0ABQ9Y677</accession>
<name>A0ABQ9Y677_9EUKA</name>
<evidence type="ECO:0000256" key="2">
    <source>
        <dbReference type="ARBA" id="ARBA00022786"/>
    </source>
</evidence>
<comment type="caution">
    <text evidence="5">The sequence shown here is derived from an EMBL/GenBank/DDBJ whole genome shotgun (WGS) entry which is preliminary data.</text>
</comment>
<evidence type="ECO:0000313" key="6">
    <source>
        <dbReference type="Proteomes" id="UP001281761"/>
    </source>
</evidence>
<protein>
    <submittedName>
        <fullName evidence="5">Ubiquitin-conjugating enzyme E2 Z</fullName>
        <ecNumber evidence="5">2.3.2.23</ecNumber>
    </submittedName>
</protein>
<keyword evidence="1 5" id="KW-0808">Transferase</keyword>
<evidence type="ECO:0000259" key="4">
    <source>
        <dbReference type="PROSITE" id="PS50127"/>
    </source>
</evidence>
<dbReference type="PANTHER" id="PTHR46116">
    <property type="entry name" value="(E3-INDEPENDENT) E2 UBIQUITIN-CONJUGATING ENZYME"/>
    <property type="match status" value="1"/>
</dbReference>
<sequence length="532" mass="59910">MTHSSLQSFYTDEFLPAFLEQKLEVTKSETTQDKDKLSKLVWAVGTGFGSHAGATNGNFSSLDQHTEKKKELLIKQYQVMTKLNGLLQHTSTQDAALLIPFFRDNHFSEILLRVFDEDSFLSLNLASPIVMCALELLGQSSHQDDFCSLFFEPVDGQHTSVFDSLMKLSVLADDYLKLTENCGKHEVKETTLSNYNVSYQPGLAHNKEYIPKEQQLEYNDCSKVLAETIRLVAGLLKEKADSFQPAPSTANSGVVQAEPTPSPSLSLDAQYEKALNHLRFLSVEEHGRFEERHLFANEVRKQTRLPNMRRISQEITSLRTSLPFNIGSSVFVRVDENCAQLIKAVISGPEDTPYESGLFEFDIFLNSGFPTQPPQVIITTTGNGTVRFNPNLYSDGKVCLSLLGTWSGDAGESWNPVHSTLIQVFVSIQALILVDHPFFNEPGYESSYNTDEGRKQDRSYNNNIRRQTVQWAMIDQIQKAQSGNTEFADVILAHFRVKKDIILKKVEEWKADTGIDDKAMETLRTLLEGLKE</sequence>
<dbReference type="InterPro" id="IPR016135">
    <property type="entry name" value="UBQ-conjugating_enzyme/RWD"/>
</dbReference>
<feature type="region of interest" description="Disordered" evidence="3">
    <location>
        <begin position="243"/>
        <end position="263"/>
    </location>
</feature>
<organism evidence="5 6">
    <name type="scientific">Blattamonas nauphoetae</name>
    <dbReference type="NCBI Taxonomy" id="2049346"/>
    <lineage>
        <taxon>Eukaryota</taxon>
        <taxon>Metamonada</taxon>
        <taxon>Preaxostyla</taxon>
        <taxon>Oxymonadida</taxon>
        <taxon>Blattamonas</taxon>
    </lineage>
</organism>
<dbReference type="PANTHER" id="PTHR46116:SF39">
    <property type="entry name" value="BACULOVIRAL IAP REPEAT-CONTAINING PROTEIN 6"/>
    <property type="match status" value="1"/>
</dbReference>